<evidence type="ECO:0000313" key="4">
    <source>
        <dbReference type="Proteomes" id="UP000078561"/>
    </source>
</evidence>
<gene>
    <name evidence="3" type="primary">ABSGL_12376.1 scaffold 12745</name>
</gene>
<dbReference type="InterPro" id="IPR036865">
    <property type="entry name" value="CRAL-TRIO_dom_sf"/>
</dbReference>
<protein>
    <recommendedName>
        <fullName evidence="2">CRAL-TRIO domain-containing protein</fullName>
    </recommendedName>
</protein>
<evidence type="ECO:0000313" key="3">
    <source>
        <dbReference type="EMBL" id="SAM06487.1"/>
    </source>
</evidence>
<accession>A0A168RC75</accession>
<dbReference type="Gene3D" id="3.40.525.10">
    <property type="entry name" value="CRAL-TRIO lipid binding domain"/>
    <property type="match status" value="1"/>
</dbReference>
<sequence length="597" mass="66998">MTHTASTERAILDLNAHYVDNKRLILDLQAKLRRDVKDLAQSQSDLCFAMDFIEDQVTLFRFLDDCDFDENLAYERLLDTILWRKKVAIDQLTWNTIHPGFYNPDNPAFAFFHKQDRYGRPVVVVRMRHFPDFGGLGLCDTMPSFATLVMEMARKWTLALTRQNEEREDPADSSVLVSQIVVIIDISKSPMLPLEKRFIQELQVVTDHRFPGFFGSIYVMNFGWLYQGLWQMVKLMLSERAKSKINFPTAAEVKECIPADSLLRELGGLDDYEWSLENDTILQRYGNGWEMPPLLSPVTLTPPMSPKVSPAFSPPDFDGATVRSSRALSTASSYSSDDFYDALGSPPLLEEDNELELVTQTHRHHATWTIPQKGYSGTSTYGTPGSLTPIGIRSSSRWASSSSSSGTTTTATAQSFQFLASLFGSTVQGDDNDNNSSSRTRDDICQVDLTYRLTNIGLEQCMGDMETTMVVGKSIIQQHSTTGGMPSRRGPPHFPHLLPHNDPQSAYATAPFKIQLRRSEQRVKRFTRHLFRLSFTCHGALYWVLLYVFLRGPVEHSMKRLLAKMMGNPRTITLTTVGLAASLAGGLGASLSSSFGH</sequence>
<keyword evidence="1" id="KW-0812">Transmembrane</keyword>
<evidence type="ECO:0000256" key="1">
    <source>
        <dbReference type="SAM" id="Phobius"/>
    </source>
</evidence>
<dbReference type="PANTHER" id="PTHR46590:SF4">
    <property type="entry name" value="CRAL-TRIO DOMAIN-CONTAINING PROTEIN"/>
    <property type="match status" value="1"/>
</dbReference>
<dbReference type="CDD" id="cd00170">
    <property type="entry name" value="SEC14"/>
    <property type="match status" value="1"/>
</dbReference>
<organism evidence="3">
    <name type="scientific">Absidia glauca</name>
    <name type="common">Pin mould</name>
    <dbReference type="NCBI Taxonomy" id="4829"/>
    <lineage>
        <taxon>Eukaryota</taxon>
        <taxon>Fungi</taxon>
        <taxon>Fungi incertae sedis</taxon>
        <taxon>Mucoromycota</taxon>
        <taxon>Mucoromycotina</taxon>
        <taxon>Mucoromycetes</taxon>
        <taxon>Mucorales</taxon>
        <taxon>Cunninghamellaceae</taxon>
        <taxon>Absidia</taxon>
    </lineage>
</organism>
<dbReference type="Proteomes" id="UP000078561">
    <property type="component" value="Unassembled WGS sequence"/>
</dbReference>
<dbReference type="SUPFAM" id="SSF46938">
    <property type="entry name" value="CRAL/TRIO N-terminal domain"/>
    <property type="match status" value="1"/>
</dbReference>
<dbReference type="InterPro" id="IPR036273">
    <property type="entry name" value="CRAL/TRIO_N_dom_sf"/>
</dbReference>
<keyword evidence="1" id="KW-0472">Membrane</keyword>
<dbReference type="SUPFAM" id="SSF52087">
    <property type="entry name" value="CRAL/TRIO domain"/>
    <property type="match status" value="1"/>
</dbReference>
<dbReference type="PANTHER" id="PTHR46590">
    <property type="entry name" value="PHOSPHATIDYLINOSITOL TRANSFER PROTEIN CSR1-RELATED"/>
    <property type="match status" value="1"/>
</dbReference>
<proteinExistence type="predicted"/>
<dbReference type="Pfam" id="PF00650">
    <property type="entry name" value="CRAL_TRIO"/>
    <property type="match status" value="1"/>
</dbReference>
<keyword evidence="4" id="KW-1185">Reference proteome</keyword>
<dbReference type="SMART" id="SM00516">
    <property type="entry name" value="SEC14"/>
    <property type="match status" value="1"/>
</dbReference>
<dbReference type="InParanoid" id="A0A168RC75"/>
<reference evidence="3" key="1">
    <citation type="submission" date="2016-04" db="EMBL/GenBank/DDBJ databases">
        <authorList>
            <person name="Evans L.H."/>
            <person name="Alamgir A."/>
            <person name="Owens N."/>
            <person name="Weber N.D."/>
            <person name="Virtaneva K."/>
            <person name="Barbian K."/>
            <person name="Babar A."/>
            <person name="Rosenke K."/>
        </authorList>
    </citation>
    <scope>NUCLEOTIDE SEQUENCE [LARGE SCALE GENOMIC DNA]</scope>
    <source>
        <strain evidence="3">CBS 101.48</strain>
    </source>
</reference>
<feature type="transmembrane region" description="Helical" evidence="1">
    <location>
        <begin position="571"/>
        <end position="591"/>
    </location>
</feature>
<dbReference type="InterPro" id="IPR052432">
    <property type="entry name" value="PITP/CRAL-TRIO"/>
</dbReference>
<feature type="domain" description="CRAL-TRIO" evidence="2">
    <location>
        <begin position="112"/>
        <end position="274"/>
    </location>
</feature>
<keyword evidence="1" id="KW-1133">Transmembrane helix</keyword>
<dbReference type="AlphaFoldDB" id="A0A168RC75"/>
<name>A0A168RC75_ABSGL</name>
<feature type="transmembrane region" description="Helical" evidence="1">
    <location>
        <begin position="530"/>
        <end position="550"/>
    </location>
</feature>
<dbReference type="PROSITE" id="PS50191">
    <property type="entry name" value="CRAL_TRIO"/>
    <property type="match status" value="1"/>
</dbReference>
<dbReference type="InterPro" id="IPR001251">
    <property type="entry name" value="CRAL-TRIO_dom"/>
</dbReference>
<evidence type="ECO:0000259" key="2">
    <source>
        <dbReference type="PROSITE" id="PS50191"/>
    </source>
</evidence>
<dbReference type="EMBL" id="LT554591">
    <property type="protein sequence ID" value="SAM06487.1"/>
    <property type="molecule type" value="Genomic_DNA"/>
</dbReference>
<dbReference type="OrthoDB" id="75724at2759"/>
<dbReference type="STRING" id="4829.A0A168RC75"/>